<organism evidence="1">
    <name type="scientific">Streptantibioticus silvisoli</name>
    <dbReference type="NCBI Taxonomy" id="2705255"/>
    <lineage>
        <taxon>Bacteria</taxon>
        <taxon>Bacillati</taxon>
        <taxon>Actinomycetota</taxon>
        <taxon>Actinomycetes</taxon>
        <taxon>Kitasatosporales</taxon>
        <taxon>Streptomycetaceae</taxon>
        <taxon>Streptantibioticus</taxon>
    </lineage>
</organism>
<dbReference type="RefSeq" id="WP_271316270.1">
    <property type="nucleotide sequence ID" value="NZ_JABXJJ020000026.1"/>
</dbReference>
<dbReference type="Gene3D" id="2.10.230.10">
    <property type="entry name" value="Heat shock protein DnaJ, cysteine-rich domain"/>
    <property type="match status" value="1"/>
</dbReference>
<dbReference type="InterPro" id="IPR036410">
    <property type="entry name" value="HSP_DnaJ_Cys-rich_dom_sf"/>
</dbReference>
<protein>
    <submittedName>
        <fullName evidence="1">Uncharacterized protein</fullName>
    </submittedName>
</protein>
<dbReference type="AlphaFoldDB" id="A0AA90HBP4"/>
<reference evidence="1" key="1">
    <citation type="submission" date="2023-05" db="EMBL/GenBank/DDBJ databases">
        <title>Streptantibioticus silvisoli sp. nov., acidotolerant actinomycetes 1 from pine litter.</title>
        <authorList>
            <person name="Swiecimska M."/>
            <person name="Golinska P."/>
            <person name="Sangal V."/>
            <person name="Wachnowicz B."/>
            <person name="Goodfellow M."/>
        </authorList>
    </citation>
    <scope>NUCLEOTIDE SEQUENCE</scope>
    <source>
        <strain evidence="1">SL13</strain>
    </source>
</reference>
<dbReference type="SUPFAM" id="SSF57938">
    <property type="entry name" value="DnaJ/Hsp40 cysteine-rich domain"/>
    <property type="match status" value="1"/>
</dbReference>
<gene>
    <name evidence="1" type="ORF">POF50_021400</name>
</gene>
<evidence type="ECO:0000313" key="1">
    <source>
        <dbReference type="EMBL" id="MDI5971857.1"/>
    </source>
</evidence>
<comment type="caution">
    <text evidence="1">The sequence shown here is derived from an EMBL/GenBank/DDBJ whole genome shotgun (WGS) entry which is preliminary data.</text>
</comment>
<accession>A0AA90HBP4</accession>
<proteinExistence type="predicted"/>
<dbReference type="EMBL" id="JABXJJ020000026">
    <property type="protein sequence ID" value="MDI5971857.1"/>
    <property type="molecule type" value="Genomic_DNA"/>
</dbReference>
<sequence>MTARVITCFHAPQSCTACRGSGGSTTTETVNGVTRSQWQSCDACNGSGQR</sequence>
<name>A0AA90HBP4_9ACTN</name>